<dbReference type="AlphaFoldDB" id="A0A066Z9N8"/>
<dbReference type="InterPro" id="IPR013107">
    <property type="entry name" value="Acyl-CoA_DH_C"/>
</dbReference>
<comment type="caution">
    <text evidence="3">The sequence shown here is derived from an EMBL/GenBank/DDBJ whole genome shotgun (WGS) entry which is preliminary data.</text>
</comment>
<accession>A0A066Z9N8</accession>
<sequence>MFAMPIVGAAQGALDAWRAAAPPHPDTERLLAESSARIDAARLLLERAARTADRTAPTPLLTARGRRDAATAAAWSVATADGLFHASGARVHHPHDPLQRHWRDITTAATHHALNARAAAAAYAEALAPS</sequence>
<dbReference type="GO" id="GO:0016627">
    <property type="term" value="F:oxidoreductase activity, acting on the CH-CH group of donors"/>
    <property type="evidence" value="ECO:0007669"/>
    <property type="project" value="InterPro"/>
</dbReference>
<name>A0A066Z9N8_9ACTN</name>
<protein>
    <recommendedName>
        <fullName evidence="2">Acyl-CoA dehydrogenase C-terminal domain-containing protein</fullName>
    </recommendedName>
</protein>
<keyword evidence="1" id="KW-0560">Oxidoreductase</keyword>
<dbReference type="HOGENOM" id="CLU_1935229_0_0_11"/>
<evidence type="ECO:0000259" key="2">
    <source>
        <dbReference type="Pfam" id="PF08028"/>
    </source>
</evidence>
<dbReference type="Gene3D" id="1.20.140.10">
    <property type="entry name" value="Butyryl-CoA Dehydrogenase, subunit A, domain 3"/>
    <property type="match status" value="1"/>
</dbReference>
<evidence type="ECO:0000313" key="4">
    <source>
        <dbReference type="Proteomes" id="UP000027178"/>
    </source>
</evidence>
<keyword evidence="4" id="KW-1185">Reference proteome</keyword>
<dbReference type="Pfam" id="PF08028">
    <property type="entry name" value="Acyl-CoA_dh_2"/>
    <property type="match status" value="1"/>
</dbReference>
<dbReference type="EMBL" id="JNBY01000051">
    <property type="protein sequence ID" value="KDN86880.1"/>
    <property type="molecule type" value="Genomic_DNA"/>
</dbReference>
<dbReference type="SUPFAM" id="SSF47203">
    <property type="entry name" value="Acyl-CoA dehydrogenase C-terminal domain-like"/>
    <property type="match status" value="1"/>
</dbReference>
<organism evidence="3 4">
    <name type="scientific">Kitasatospora cheerisanensis KCTC 2395</name>
    <dbReference type="NCBI Taxonomy" id="1348663"/>
    <lineage>
        <taxon>Bacteria</taxon>
        <taxon>Bacillati</taxon>
        <taxon>Actinomycetota</taxon>
        <taxon>Actinomycetes</taxon>
        <taxon>Kitasatosporales</taxon>
        <taxon>Streptomycetaceae</taxon>
        <taxon>Kitasatospora</taxon>
    </lineage>
</organism>
<feature type="domain" description="Acyl-CoA dehydrogenase C-terminal" evidence="2">
    <location>
        <begin position="1"/>
        <end position="115"/>
    </location>
</feature>
<dbReference type="Proteomes" id="UP000027178">
    <property type="component" value="Unassembled WGS sequence"/>
</dbReference>
<proteinExistence type="predicted"/>
<dbReference type="InterPro" id="IPR036250">
    <property type="entry name" value="AcylCo_DH-like_C"/>
</dbReference>
<dbReference type="PATRIC" id="fig|1348663.4.peg.1269"/>
<dbReference type="eggNOG" id="COG1960">
    <property type="taxonomic scope" value="Bacteria"/>
</dbReference>
<reference evidence="3 4" key="1">
    <citation type="submission" date="2014-05" db="EMBL/GenBank/DDBJ databases">
        <title>Draft Genome Sequence of Kitasatospora cheerisanensis KCTC 2395.</title>
        <authorList>
            <person name="Nam D.H."/>
        </authorList>
    </citation>
    <scope>NUCLEOTIDE SEQUENCE [LARGE SCALE GENOMIC DNA]</scope>
    <source>
        <strain evidence="3 4">KCTC 2395</strain>
    </source>
</reference>
<gene>
    <name evidence="3" type="ORF">KCH_13260</name>
</gene>
<evidence type="ECO:0000256" key="1">
    <source>
        <dbReference type="ARBA" id="ARBA00023002"/>
    </source>
</evidence>
<evidence type="ECO:0000313" key="3">
    <source>
        <dbReference type="EMBL" id="KDN86880.1"/>
    </source>
</evidence>